<dbReference type="Proteomes" id="UP000030475">
    <property type="component" value="Unassembled WGS sequence"/>
</dbReference>
<dbReference type="GO" id="GO:0032259">
    <property type="term" value="P:methylation"/>
    <property type="evidence" value="ECO:0007669"/>
    <property type="project" value="UniProtKB-KW"/>
</dbReference>
<organism evidence="1 2">
    <name type="scientific">Burkholderia pseudomallei</name>
    <name type="common">Pseudomonas pseudomallei</name>
    <dbReference type="NCBI Taxonomy" id="28450"/>
    <lineage>
        <taxon>Bacteria</taxon>
        <taxon>Pseudomonadati</taxon>
        <taxon>Pseudomonadota</taxon>
        <taxon>Betaproteobacteria</taxon>
        <taxon>Burkholderiales</taxon>
        <taxon>Burkholderiaceae</taxon>
        <taxon>Burkholderia</taxon>
        <taxon>pseudomallei group</taxon>
    </lineage>
</organism>
<dbReference type="GO" id="GO:0008168">
    <property type="term" value="F:methyltransferase activity"/>
    <property type="evidence" value="ECO:0007669"/>
    <property type="project" value="UniProtKB-KW"/>
</dbReference>
<dbReference type="RefSeq" id="WP_327783138.1">
    <property type="nucleotide sequence ID" value="NZ_KN323088.1"/>
</dbReference>
<gene>
    <name evidence="1" type="ORF">Y036_2857</name>
</gene>
<name>A0AA40JC03_BURPE</name>
<sequence length="110" mass="12362">MNMDNATPEPGMATCRSLQSPPPLFRLGQIVATRGVLKHLEHHGIQADPYLMRHVRGDWGDVPREDALSNERAVEYGARILSSYEVAGQRVWIITEADRSVTTLLFPSEY</sequence>
<comment type="caution">
    <text evidence="1">The sequence shown here is derived from an EMBL/GenBank/DDBJ whole genome shotgun (WGS) entry which is preliminary data.</text>
</comment>
<evidence type="ECO:0000313" key="1">
    <source>
        <dbReference type="EMBL" id="KGX07667.1"/>
    </source>
</evidence>
<protein>
    <submittedName>
        <fullName evidence="1">Type I restriction-modification system methyltransferase subunit</fullName>
    </submittedName>
</protein>
<dbReference type="AlphaFoldDB" id="A0AA40JC03"/>
<accession>A0AA40JC03</accession>
<keyword evidence="1" id="KW-0489">Methyltransferase</keyword>
<evidence type="ECO:0000313" key="2">
    <source>
        <dbReference type="Proteomes" id="UP000030475"/>
    </source>
</evidence>
<keyword evidence="1" id="KW-0808">Transferase</keyword>
<reference evidence="1 2" key="1">
    <citation type="submission" date="2014-08" db="EMBL/GenBank/DDBJ databases">
        <authorList>
            <person name="Bunnell A."/>
            <person name="Chain P.S."/>
            <person name="Chertkov O."/>
            <person name="Currie B.J."/>
            <person name="Daligault H.E."/>
            <person name="Davenport K.W."/>
            <person name="Davis C."/>
            <person name="Gleasner C.D."/>
            <person name="Johnson S.L."/>
            <person name="Kaestli M."/>
            <person name="Koren S."/>
            <person name="Kunde Y.A."/>
            <person name="Mayo M."/>
            <person name="McMurry K.K."/>
            <person name="Price E.P."/>
            <person name="Reitenga K.G."/>
            <person name="Robison R."/>
            <person name="Rosovitz M.J."/>
            <person name="Sarovich D.S."/>
            <person name="Teshima H."/>
        </authorList>
    </citation>
    <scope>NUCLEOTIDE SEQUENCE [LARGE SCALE GENOMIC DNA]</scope>
    <source>
        <strain evidence="1 2">MSHR44</strain>
    </source>
</reference>
<dbReference type="EMBL" id="JQIM01000010">
    <property type="protein sequence ID" value="KGX07667.1"/>
    <property type="molecule type" value="Genomic_DNA"/>
</dbReference>
<proteinExistence type="predicted"/>